<protein>
    <submittedName>
        <fullName evidence="1">Uncharacterized protein</fullName>
    </submittedName>
</protein>
<comment type="caution">
    <text evidence="1">The sequence shown here is derived from an EMBL/GenBank/DDBJ whole genome shotgun (WGS) entry which is preliminary data.</text>
</comment>
<name>A0ACB7Z3T8_9ERIC</name>
<proteinExistence type="predicted"/>
<gene>
    <name evidence="1" type="ORF">Vadar_010490</name>
</gene>
<keyword evidence="2" id="KW-1185">Reference proteome</keyword>
<reference evidence="1 2" key="1">
    <citation type="journal article" date="2021" name="Hortic Res">
        <title>High-quality reference genome and annotation aids understanding of berry development for evergreen blueberry (Vaccinium darrowii).</title>
        <authorList>
            <person name="Yu J."/>
            <person name="Hulse-Kemp A.M."/>
            <person name="Babiker E."/>
            <person name="Staton M."/>
        </authorList>
    </citation>
    <scope>NUCLEOTIDE SEQUENCE [LARGE SCALE GENOMIC DNA]</scope>
    <source>
        <strain evidence="2">cv. NJ 8807/NJ 8810</strain>
        <tissue evidence="1">Young leaf</tissue>
    </source>
</reference>
<accession>A0ACB7Z3T8</accession>
<sequence>MGLKHHTHKAISYPHLFSIRSSTILTLILFLACTIYLFAPVRRYPDHLSWPGGPGPFRGDLRDARFPWNKLCYGPAQEKLKVAVFSRTWPAGPSPGGMERHAYTLYSALAARGHEIHVFTVPSDKKPHEEMLIRRANNVRLHFAPNDHGMLNCSHAFEIFRRENRAGAFDYVHTESVSLPHWRARTLPNVAVTWHGIWYEIMHSKLFQELFWNPKGQLPGLMGELHEAMPRLIDEIKFFRRYTQHICISNSAGEVLTNIYQLPIRNVHVILNGVDNKKFIQDPESGTKLRHRYGIPDNASLVMGIAGRLVRDKGHPLLREAFTKISKRHPDVFLLVAGSGPWGKRYAELGPTVKILGPLEANELSDFYNAVDVFVDPTFRPQGLDLTLIEAMHCGTPVLTPNFPSITGTVVLNEGFGYTFSPNVKSLVEAMETAIRDGVEVLERKGEVCKEYVASMFTAEKMASAYERFFLCMKNDKYCQYPLPTDC</sequence>
<evidence type="ECO:0000313" key="1">
    <source>
        <dbReference type="EMBL" id="KAH7860197.1"/>
    </source>
</evidence>
<evidence type="ECO:0000313" key="2">
    <source>
        <dbReference type="Proteomes" id="UP000828048"/>
    </source>
</evidence>
<organism evidence="1 2">
    <name type="scientific">Vaccinium darrowii</name>
    <dbReference type="NCBI Taxonomy" id="229202"/>
    <lineage>
        <taxon>Eukaryota</taxon>
        <taxon>Viridiplantae</taxon>
        <taxon>Streptophyta</taxon>
        <taxon>Embryophyta</taxon>
        <taxon>Tracheophyta</taxon>
        <taxon>Spermatophyta</taxon>
        <taxon>Magnoliopsida</taxon>
        <taxon>eudicotyledons</taxon>
        <taxon>Gunneridae</taxon>
        <taxon>Pentapetalae</taxon>
        <taxon>asterids</taxon>
        <taxon>Ericales</taxon>
        <taxon>Ericaceae</taxon>
        <taxon>Vaccinioideae</taxon>
        <taxon>Vaccinieae</taxon>
        <taxon>Vaccinium</taxon>
    </lineage>
</organism>
<dbReference type="EMBL" id="CM037154">
    <property type="protein sequence ID" value="KAH7860197.1"/>
    <property type="molecule type" value="Genomic_DNA"/>
</dbReference>
<dbReference type="Proteomes" id="UP000828048">
    <property type="component" value="Chromosome 4"/>
</dbReference>